<feature type="transmembrane region" description="Helical" evidence="1">
    <location>
        <begin position="85"/>
        <end position="103"/>
    </location>
</feature>
<feature type="transmembrane region" description="Helical" evidence="1">
    <location>
        <begin position="36"/>
        <end position="54"/>
    </location>
</feature>
<protein>
    <recommendedName>
        <fullName evidence="4">Undecaprenyl phosphate-alpha-L-ara4N flippase subunit ArnE</fullName>
    </recommendedName>
</protein>
<keyword evidence="1" id="KW-0472">Membrane</keyword>
<evidence type="ECO:0000256" key="1">
    <source>
        <dbReference type="SAM" id="Phobius"/>
    </source>
</evidence>
<comment type="caution">
    <text evidence="2">The sequence shown here is derived from an EMBL/GenBank/DDBJ whole genome shotgun (WGS) entry which is preliminary data.</text>
</comment>
<name>A0A370GPF6_9COXI</name>
<dbReference type="Proteomes" id="UP000254720">
    <property type="component" value="Unassembled WGS sequence"/>
</dbReference>
<dbReference type="Gene3D" id="1.10.3730.20">
    <property type="match status" value="1"/>
</dbReference>
<evidence type="ECO:0000313" key="2">
    <source>
        <dbReference type="EMBL" id="RDI45126.1"/>
    </source>
</evidence>
<proteinExistence type="predicted"/>
<keyword evidence="1" id="KW-0812">Transmembrane</keyword>
<dbReference type="SUPFAM" id="SSF103481">
    <property type="entry name" value="Multidrug resistance efflux transporter EmrE"/>
    <property type="match status" value="1"/>
</dbReference>
<dbReference type="EMBL" id="QQAX01000007">
    <property type="protein sequence ID" value="RDI45126.1"/>
    <property type="molecule type" value="Genomic_DNA"/>
</dbReference>
<evidence type="ECO:0000313" key="3">
    <source>
        <dbReference type="Proteomes" id="UP000254720"/>
    </source>
</evidence>
<keyword evidence="1" id="KW-1133">Transmembrane helix</keyword>
<keyword evidence="3" id="KW-1185">Reference proteome</keyword>
<dbReference type="InterPro" id="IPR037185">
    <property type="entry name" value="EmrE-like"/>
</dbReference>
<evidence type="ECO:0008006" key="4">
    <source>
        <dbReference type="Google" id="ProtNLM"/>
    </source>
</evidence>
<accession>A0A370GPF6</accession>
<reference evidence="2 3" key="1">
    <citation type="submission" date="2018-07" db="EMBL/GenBank/DDBJ databases">
        <title>Genomic Encyclopedia of Type Strains, Phase IV (KMG-IV): sequencing the most valuable type-strain genomes for metagenomic binning, comparative biology and taxonomic classification.</title>
        <authorList>
            <person name="Goeker M."/>
        </authorList>
    </citation>
    <scope>NUCLEOTIDE SEQUENCE [LARGE SCALE GENOMIC DNA]</scope>
    <source>
        <strain evidence="2 3">DSM 16500</strain>
    </source>
</reference>
<dbReference type="RefSeq" id="WP_148326082.1">
    <property type="nucleotide sequence ID" value="NZ_LR699114.1"/>
</dbReference>
<dbReference type="AlphaFoldDB" id="A0A370GPF6"/>
<gene>
    <name evidence="2" type="ORF">C8D86_1072</name>
</gene>
<sequence length="105" mass="11855">MTIYLSIFIVLLTAIGQVLLKKGAQLNKRLLLNKYVLLGYSTFIIVILLSMLLMRSLPLKYFSIIISFSYPTTILFANILLKEKISQQTLLACLVVVLGCILFNL</sequence>
<feature type="transmembrane region" description="Helical" evidence="1">
    <location>
        <begin position="61"/>
        <end position="79"/>
    </location>
</feature>
<organism evidence="2 3">
    <name type="scientific">Aquicella lusitana</name>
    <dbReference type="NCBI Taxonomy" id="254246"/>
    <lineage>
        <taxon>Bacteria</taxon>
        <taxon>Pseudomonadati</taxon>
        <taxon>Pseudomonadota</taxon>
        <taxon>Gammaproteobacteria</taxon>
        <taxon>Legionellales</taxon>
        <taxon>Coxiellaceae</taxon>
        <taxon>Aquicella</taxon>
    </lineage>
</organism>